<dbReference type="Proteomes" id="UP001217485">
    <property type="component" value="Unassembled WGS sequence"/>
</dbReference>
<dbReference type="PROSITE" id="PS50405">
    <property type="entry name" value="GST_CTER"/>
    <property type="match status" value="1"/>
</dbReference>
<protein>
    <submittedName>
        <fullName evidence="4">Glutathione S-transferase family protein</fullName>
    </submittedName>
</protein>
<dbReference type="PANTHER" id="PTHR44051:SF8">
    <property type="entry name" value="GLUTATHIONE S-TRANSFERASE GSTA"/>
    <property type="match status" value="1"/>
</dbReference>
<dbReference type="InterPro" id="IPR010987">
    <property type="entry name" value="Glutathione-S-Trfase_C-like"/>
</dbReference>
<dbReference type="SFLD" id="SFLDS00019">
    <property type="entry name" value="Glutathione_Transferase_(cytos"/>
    <property type="match status" value="1"/>
</dbReference>
<dbReference type="Gene3D" id="1.20.1050.10">
    <property type="match status" value="1"/>
</dbReference>
<dbReference type="Pfam" id="PF00043">
    <property type="entry name" value="GST_C"/>
    <property type="match status" value="1"/>
</dbReference>
<evidence type="ECO:0000313" key="5">
    <source>
        <dbReference type="Proteomes" id="UP001217485"/>
    </source>
</evidence>
<dbReference type="InterPro" id="IPR036249">
    <property type="entry name" value="Thioredoxin-like_sf"/>
</dbReference>
<evidence type="ECO:0000256" key="1">
    <source>
        <dbReference type="RuleBase" id="RU003494"/>
    </source>
</evidence>
<comment type="caution">
    <text evidence="4">The sequence shown here is derived from an EMBL/GenBank/DDBJ whole genome shotgun (WGS) entry which is preliminary data.</text>
</comment>
<feature type="domain" description="GST C-terminal" evidence="3">
    <location>
        <begin position="84"/>
        <end position="210"/>
    </location>
</feature>
<comment type="similarity">
    <text evidence="1">Belongs to the GST superfamily.</text>
</comment>
<keyword evidence="5" id="KW-1185">Reference proteome</keyword>
<proteinExistence type="inferred from homology"/>
<dbReference type="InterPro" id="IPR036282">
    <property type="entry name" value="Glutathione-S-Trfase_C_sf"/>
</dbReference>
<dbReference type="EMBL" id="JAQNDK010000006">
    <property type="protein sequence ID" value="MDC0684996.1"/>
    <property type="molecule type" value="Genomic_DNA"/>
</dbReference>
<dbReference type="RefSeq" id="WP_272103115.1">
    <property type="nucleotide sequence ID" value="NZ_JAQNDK010000006.1"/>
</dbReference>
<gene>
    <name evidence="4" type="ORF">POL72_45195</name>
</gene>
<feature type="domain" description="GST N-terminal" evidence="2">
    <location>
        <begin position="1"/>
        <end position="80"/>
    </location>
</feature>
<accession>A0ABT5CIT2</accession>
<dbReference type="SUPFAM" id="SSF47616">
    <property type="entry name" value="GST C-terminal domain-like"/>
    <property type="match status" value="1"/>
</dbReference>
<dbReference type="CDD" id="cd03056">
    <property type="entry name" value="GST_N_4"/>
    <property type="match status" value="1"/>
</dbReference>
<dbReference type="SUPFAM" id="SSF52833">
    <property type="entry name" value="Thioredoxin-like"/>
    <property type="match status" value="1"/>
</dbReference>
<sequence>MKLYDFAFSPNCRKVRAVAYELGVSFEPVHVDLFQRASRAPEFLELNPNGRVPVLVDDDLVLWESTAIMRYLAAKCGGGLVPATARAQAELDRWLAWQLAHLGPAMTAVAFERIVKRLTGQGAPNEAVIAISSADFAQLSKVLDAALSGRDYLAGSLSLADFALASHYSLAPLCGLSLAEFPRLESWLTRVLGRDSMRRALADAQAAMRPHAA</sequence>
<dbReference type="InterPro" id="IPR004045">
    <property type="entry name" value="Glutathione_S-Trfase_N"/>
</dbReference>
<evidence type="ECO:0000259" key="3">
    <source>
        <dbReference type="PROSITE" id="PS50405"/>
    </source>
</evidence>
<dbReference type="PROSITE" id="PS50404">
    <property type="entry name" value="GST_NTER"/>
    <property type="match status" value="1"/>
</dbReference>
<organism evidence="4 5">
    <name type="scientific">Sorangium atrum</name>
    <dbReference type="NCBI Taxonomy" id="2995308"/>
    <lineage>
        <taxon>Bacteria</taxon>
        <taxon>Pseudomonadati</taxon>
        <taxon>Myxococcota</taxon>
        <taxon>Polyangia</taxon>
        <taxon>Polyangiales</taxon>
        <taxon>Polyangiaceae</taxon>
        <taxon>Sorangium</taxon>
    </lineage>
</organism>
<name>A0ABT5CIT2_9BACT</name>
<dbReference type="SFLD" id="SFLDG01150">
    <property type="entry name" value="Main.1:_Beta-like"/>
    <property type="match status" value="1"/>
</dbReference>
<dbReference type="Gene3D" id="3.40.30.10">
    <property type="entry name" value="Glutaredoxin"/>
    <property type="match status" value="1"/>
</dbReference>
<reference evidence="4 5" key="1">
    <citation type="submission" date="2023-01" db="EMBL/GenBank/DDBJ databases">
        <title>Minimal conservation of predation-associated metabolite biosynthetic gene clusters underscores biosynthetic potential of Myxococcota including descriptions for ten novel species: Archangium lansinium sp. nov., Myxococcus landrumus sp. nov., Nannocystis bai.</title>
        <authorList>
            <person name="Ahearne A."/>
            <person name="Stevens C."/>
            <person name="Dowd S."/>
        </authorList>
    </citation>
    <scope>NUCLEOTIDE SEQUENCE [LARGE SCALE GENOMIC DNA]</scope>
    <source>
        <strain evidence="4 5">WIWO2</strain>
    </source>
</reference>
<dbReference type="SFLD" id="SFLDG00358">
    <property type="entry name" value="Main_(cytGST)"/>
    <property type="match status" value="1"/>
</dbReference>
<dbReference type="PANTHER" id="PTHR44051">
    <property type="entry name" value="GLUTATHIONE S-TRANSFERASE-RELATED"/>
    <property type="match status" value="1"/>
</dbReference>
<dbReference type="InterPro" id="IPR040079">
    <property type="entry name" value="Glutathione_S-Trfase"/>
</dbReference>
<dbReference type="Pfam" id="PF02798">
    <property type="entry name" value="GST_N"/>
    <property type="match status" value="1"/>
</dbReference>
<dbReference type="InterPro" id="IPR004046">
    <property type="entry name" value="GST_C"/>
</dbReference>
<evidence type="ECO:0000259" key="2">
    <source>
        <dbReference type="PROSITE" id="PS50404"/>
    </source>
</evidence>
<evidence type="ECO:0000313" key="4">
    <source>
        <dbReference type="EMBL" id="MDC0684996.1"/>
    </source>
</evidence>